<dbReference type="AlphaFoldDB" id="F3G2J1"/>
<protein>
    <submittedName>
        <fullName evidence="1">Uncharacterized protein</fullName>
    </submittedName>
</protein>
<evidence type="ECO:0000313" key="1">
    <source>
        <dbReference type="EMBL" id="EGH41291.1"/>
    </source>
</evidence>
<dbReference type="PATRIC" id="fig|629263.4.peg.374"/>
<keyword evidence="2" id="KW-1185">Reference proteome</keyword>
<dbReference type="EMBL" id="AEAI01000099">
    <property type="protein sequence ID" value="EGH41291.1"/>
    <property type="molecule type" value="Genomic_DNA"/>
</dbReference>
<gene>
    <name evidence="1" type="ORF">PSYPI_02227</name>
</gene>
<organism evidence="1 2">
    <name type="scientific">Pseudomonas syringae pv. pisi str. 1704B</name>
    <dbReference type="NCBI Taxonomy" id="629263"/>
    <lineage>
        <taxon>Bacteria</taxon>
        <taxon>Pseudomonadati</taxon>
        <taxon>Pseudomonadota</taxon>
        <taxon>Gammaproteobacteria</taxon>
        <taxon>Pseudomonadales</taxon>
        <taxon>Pseudomonadaceae</taxon>
        <taxon>Pseudomonas</taxon>
        <taxon>Pseudomonas syringae</taxon>
    </lineage>
</organism>
<proteinExistence type="predicted"/>
<sequence>MTDLPEDDDEKRRKRQAFNQMLALKAESQVRKRKALAEWKAQYDALDDEARGRIDQALGKKCAEIAEQFGKSQPLRKR</sequence>
<evidence type="ECO:0000313" key="2">
    <source>
        <dbReference type="Proteomes" id="UP000004986"/>
    </source>
</evidence>
<comment type="caution">
    <text evidence="1">The sequence shown here is derived from an EMBL/GenBank/DDBJ whole genome shotgun (WGS) entry which is preliminary data.</text>
</comment>
<dbReference type="HOGENOM" id="CLU_2635426_0_0_6"/>
<reference evidence="1 2" key="1">
    <citation type="journal article" date="2011" name="PLoS Pathog.">
        <title>Dynamic evolution of pathogenicity revealed by sequencing and comparative genomics of 19 Pseudomonas syringae isolates.</title>
        <authorList>
            <person name="Baltrus D.A."/>
            <person name="Nishimura M.T."/>
            <person name="Romanchuk A."/>
            <person name="Chang J.H."/>
            <person name="Mukhtar M.S."/>
            <person name="Cherkis K."/>
            <person name="Roach J."/>
            <person name="Grant S.R."/>
            <person name="Jones C.D."/>
            <person name="Dangl J.L."/>
        </authorList>
    </citation>
    <scope>NUCLEOTIDE SEQUENCE [LARGE SCALE GENOMIC DNA]</scope>
    <source>
        <strain evidence="1 2">1704B</strain>
    </source>
</reference>
<dbReference type="Proteomes" id="UP000004986">
    <property type="component" value="Unassembled WGS sequence"/>
</dbReference>
<name>F3G2J1_PSESJ</name>
<accession>F3G2J1</accession>
<dbReference type="BioCyc" id="PSYR629263:G11X0-398-MONOMER"/>